<dbReference type="Pfam" id="PF01636">
    <property type="entry name" value="APH"/>
    <property type="match status" value="1"/>
</dbReference>
<dbReference type="InterPro" id="IPR011009">
    <property type="entry name" value="Kinase-like_dom_sf"/>
</dbReference>
<dbReference type="GO" id="GO:0016301">
    <property type="term" value="F:kinase activity"/>
    <property type="evidence" value="ECO:0007669"/>
    <property type="project" value="UniProtKB-KW"/>
</dbReference>
<dbReference type="Proteomes" id="UP001221142">
    <property type="component" value="Unassembled WGS sequence"/>
</dbReference>
<keyword evidence="2" id="KW-0418">Kinase</keyword>
<evidence type="ECO:0000313" key="3">
    <source>
        <dbReference type="Proteomes" id="UP001221142"/>
    </source>
</evidence>
<sequence length="417" mass="46509">MSLSKGLPEKLVKELAPSLAQLDVALAQLAAQSHDDSVFLQAMPPLPVLRAEVSRILKTDCLGACLLGVGSSNVVFLVWFADGTDAVPRIRYMPNVHPPLKDMQSEFNSEIATMQFLASNTTIPVPRLLHWNAGSDHALEHPYMLTSRIAGNSHGCKQWQEVPQEQRLALAYDLGKVQAQLFSVPLRAIGRLKDSDGTVGPLPGYRYPFRSSKAWLVAQVHAELQTISDRKAWAAKRMVHRHQNDGVDSMPLFFAVAWFSLLLKAIQDLPDDLLDPDPPVFYLRHPDLDSLNVIVNTSGQLTGVVDWQGAEVRPLWAWRPANFILDTSPLISDGENNEIEEIHAKVVREQAGHDTTPSKFDPRWLLYFVSGQHSVMSSRAKLNKRFTRWYSSLEAENTGRPAFSALERLVNVRVSSA</sequence>
<keyword evidence="2" id="KW-0808">Transferase</keyword>
<organism evidence="2 3">
    <name type="scientific">Roridomyces roridus</name>
    <dbReference type="NCBI Taxonomy" id="1738132"/>
    <lineage>
        <taxon>Eukaryota</taxon>
        <taxon>Fungi</taxon>
        <taxon>Dikarya</taxon>
        <taxon>Basidiomycota</taxon>
        <taxon>Agaricomycotina</taxon>
        <taxon>Agaricomycetes</taxon>
        <taxon>Agaricomycetidae</taxon>
        <taxon>Agaricales</taxon>
        <taxon>Marasmiineae</taxon>
        <taxon>Mycenaceae</taxon>
        <taxon>Roridomyces</taxon>
    </lineage>
</organism>
<protein>
    <submittedName>
        <fullName evidence="2">Kinase-like domain-containing protein</fullName>
    </submittedName>
</protein>
<keyword evidence="3" id="KW-1185">Reference proteome</keyword>
<dbReference type="AlphaFoldDB" id="A0AAD7C5W3"/>
<feature type="domain" description="Aminoglycoside phosphotransferase" evidence="1">
    <location>
        <begin position="67"/>
        <end position="315"/>
    </location>
</feature>
<proteinExistence type="predicted"/>
<reference evidence="2" key="1">
    <citation type="submission" date="2023-03" db="EMBL/GenBank/DDBJ databases">
        <title>Massive genome expansion in bonnet fungi (Mycena s.s.) driven by repeated elements and novel gene families across ecological guilds.</title>
        <authorList>
            <consortium name="Lawrence Berkeley National Laboratory"/>
            <person name="Harder C.B."/>
            <person name="Miyauchi S."/>
            <person name="Viragh M."/>
            <person name="Kuo A."/>
            <person name="Thoen E."/>
            <person name="Andreopoulos B."/>
            <person name="Lu D."/>
            <person name="Skrede I."/>
            <person name="Drula E."/>
            <person name="Henrissat B."/>
            <person name="Morin E."/>
            <person name="Kohler A."/>
            <person name="Barry K."/>
            <person name="LaButti K."/>
            <person name="Morin E."/>
            <person name="Salamov A."/>
            <person name="Lipzen A."/>
            <person name="Mereny Z."/>
            <person name="Hegedus B."/>
            <person name="Baldrian P."/>
            <person name="Stursova M."/>
            <person name="Weitz H."/>
            <person name="Taylor A."/>
            <person name="Grigoriev I.V."/>
            <person name="Nagy L.G."/>
            <person name="Martin F."/>
            <person name="Kauserud H."/>
        </authorList>
    </citation>
    <scope>NUCLEOTIDE SEQUENCE</scope>
    <source>
        <strain evidence="2">9284</strain>
    </source>
</reference>
<dbReference type="Gene3D" id="3.90.1200.10">
    <property type="match status" value="1"/>
</dbReference>
<dbReference type="InterPro" id="IPR051678">
    <property type="entry name" value="AGP_Transferase"/>
</dbReference>
<evidence type="ECO:0000259" key="1">
    <source>
        <dbReference type="Pfam" id="PF01636"/>
    </source>
</evidence>
<gene>
    <name evidence="2" type="ORF">FB45DRAFT_905500</name>
</gene>
<dbReference type="PANTHER" id="PTHR21310">
    <property type="entry name" value="AMINOGLYCOSIDE PHOSPHOTRANSFERASE-RELATED-RELATED"/>
    <property type="match status" value="1"/>
</dbReference>
<dbReference type="PANTHER" id="PTHR21310:SF13">
    <property type="entry name" value="AMINOGLYCOSIDE PHOSPHOTRANSFERASE DOMAIN-CONTAINING PROTEIN"/>
    <property type="match status" value="1"/>
</dbReference>
<name>A0AAD7C5W3_9AGAR</name>
<comment type="caution">
    <text evidence="2">The sequence shown here is derived from an EMBL/GenBank/DDBJ whole genome shotgun (WGS) entry which is preliminary data.</text>
</comment>
<evidence type="ECO:0000313" key="2">
    <source>
        <dbReference type="EMBL" id="KAJ7639394.1"/>
    </source>
</evidence>
<dbReference type="EMBL" id="JARKIF010000005">
    <property type="protein sequence ID" value="KAJ7639394.1"/>
    <property type="molecule type" value="Genomic_DNA"/>
</dbReference>
<dbReference type="InterPro" id="IPR002575">
    <property type="entry name" value="Aminoglycoside_PTrfase"/>
</dbReference>
<dbReference type="SUPFAM" id="SSF56112">
    <property type="entry name" value="Protein kinase-like (PK-like)"/>
    <property type="match status" value="1"/>
</dbReference>
<accession>A0AAD7C5W3</accession>